<dbReference type="OrthoDB" id="280897at2"/>
<evidence type="ECO:0000313" key="2">
    <source>
        <dbReference type="Proteomes" id="UP000321820"/>
    </source>
</evidence>
<protein>
    <submittedName>
        <fullName evidence="1">Uncharacterized protein</fullName>
    </submittedName>
</protein>
<accession>A0A5B9E5J1</accession>
<proteinExistence type="predicted"/>
<dbReference type="AlphaFoldDB" id="A0A5B9E5J1"/>
<gene>
    <name evidence="1" type="ORF">FTW19_02950</name>
</gene>
<dbReference type="EMBL" id="CP042806">
    <property type="protein sequence ID" value="QEE27059.1"/>
    <property type="molecule type" value="Genomic_DNA"/>
</dbReference>
<sequence length="455" mass="51284">MTHDEIQQMISRNDQSEIRAHGWAVLTSLLSKDPQGENGNSGYVADWDRLNGQWENKCTLGLGGNSSRCRIVNNSDCPLPKPQNATRFATFMEVPTQQIDFTKLHSNAPQAPALPAPSALAFISSIRFNPKASDFIRRHCLHQAQGIESLARESEQNRQFDNTSVIVKLIWATPDPRHQVSVWNPAFAKRKNDGDSVLPNVDQWQRVKVDVNDPSPCSVSSHPGFKTFAPDRPPTTDSTVPINCFYHRYYPCELLDGGLAPSSVGQVNHCRHGKFFYALLMGVHIITAEQHDWVWSTYWWTPNPKEDTRHDDQPPSVAQYGPWWFYAMNTTMSPTVPLEEDGSPHIAFNPYIEGPNHNATSSNCMYCHQMAVMRPGSSKITAEQAIRSGSPPPCAYKHPLPTGCPLTDILPYNDAYRRDATATHFLWSVADNQDPERRKNTSLIEMLHKTPMRRP</sequence>
<organism evidence="1 2">
    <name type="scientific">Terriglobus albidus</name>
    <dbReference type="NCBI Taxonomy" id="1592106"/>
    <lineage>
        <taxon>Bacteria</taxon>
        <taxon>Pseudomonadati</taxon>
        <taxon>Acidobacteriota</taxon>
        <taxon>Terriglobia</taxon>
        <taxon>Terriglobales</taxon>
        <taxon>Acidobacteriaceae</taxon>
        <taxon>Terriglobus</taxon>
    </lineage>
</organism>
<dbReference type="KEGG" id="talb:FTW19_02950"/>
<reference evidence="1 2" key="1">
    <citation type="submission" date="2019-08" db="EMBL/GenBank/DDBJ databases">
        <title>Complete genome sequence of Terriglobus albidus strain ORNL.</title>
        <authorList>
            <person name="Podar M."/>
        </authorList>
    </citation>
    <scope>NUCLEOTIDE SEQUENCE [LARGE SCALE GENOMIC DNA]</scope>
    <source>
        <strain evidence="1 2">ORNL</strain>
    </source>
</reference>
<evidence type="ECO:0000313" key="1">
    <source>
        <dbReference type="EMBL" id="QEE27059.1"/>
    </source>
</evidence>
<dbReference type="RefSeq" id="WP_147646254.1">
    <property type="nucleotide sequence ID" value="NZ_CP042806.1"/>
</dbReference>
<name>A0A5B9E5J1_9BACT</name>
<keyword evidence="2" id="KW-1185">Reference proteome</keyword>
<dbReference type="Proteomes" id="UP000321820">
    <property type="component" value="Chromosome"/>
</dbReference>